<gene>
    <name evidence="9" type="ORF">M011DRAFT_470832</name>
</gene>
<comment type="similarity">
    <text evidence="2">Belongs to the cytochrome P450 family.</text>
</comment>
<dbReference type="GO" id="GO:0004497">
    <property type="term" value="F:monooxygenase activity"/>
    <property type="evidence" value="ECO:0007669"/>
    <property type="project" value="UniProtKB-KW"/>
</dbReference>
<reference evidence="9" key="1">
    <citation type="journal article" date="2020" name="Stud. Mycol.">
        <title>101 Dothideomycetes genomes: a test case for predicting lifestyles and emergence of pathogens.</title>
        <authorList>
            <person name="Haridas S."/>
            <person name="Albert R."/>
            <person name="Binder M."/>
            <person name="Bloem J."/>
            <person name="Labutti K."/>
            <person name="Salamov A."/>
            <person name="Andreopoulos B."/>
            <person name="Baker S."/>
            <person name="Barry K."/>
            <person name="Bills G."/>
            <person name="Bluhm B."/>
            <person name="Cannon C."/>
            <person name="Castanera R."/>
            <person name="Culley D."/>
            <person name="Daum C."/>
            <person name="Ezra D."/>
            <person name="Gonzalez J."/>
            <person name="Henrissat B."/>
            <person name="Kuo A."/>
            <person name="Liang C."/>
            <person name="Lipzen A."/>
            <person name="Lutzoni F."/>
            <person name="Magnuson J."/>
            <person name="Mondo S."/>
            <person name="Nolan M."/>
            <person name="Ohm R."/>
            <person name="Pangilinan J."/>
            <person name="Park H.-J."/>
            <person name="Ramirez L."/>
            <person name="Alfaro M."/>
            <person name="Sun H."/>
            <person name="Tritt A."/>
            <person name="Yoshinaga Y."/>
            <person name="Zwiers L.-H."/>
            <person name="Turgeon B."/>
            <person name="Goodwin S."/>
            <person name="Spatafora J."/>
            <person name="Crous P."/>
            <person name="Grigoriev I."/>
        </authorList>
    </citation>
    <scope>NUCLEOTIDE SEQUENCE</scope>
    <source>
        <strain evidence="9">CBS 119925</strain>
    </source>
</reference>
<keyword evidence="5" id="KW-0560">Oxidoreductase</keyword>
<dbReference type="InterPro" id="IPR002401">
    <property type="entry name" value="Cyt_P450_E_grp-I"/>
</dbReference>
<dbReference type="PANTHER" id="PTHR46300:SF1">
    <property type="entry name" value="P450, PUTATIVE (EUROFUNG)-RELATED"/>
    <property type="match status" value="1"/>
</dbReference>
<name>A0A6A6V0V7_9PLEO</name>
<keyword evidence="7" id="KW-0503">Monooxygenase</keyword>
<dbReference type="GO" id="GO:0016705">
    <property type="term" value="F:oxidoreductase activity, acting on paired donors, with incorporation or reduction of molecular oxygen"/>
    <property type="evidence" value="ECO:0007669"/>
    <property type="project" value="InterPro"/>
</dbReference>
<evidence type="ECO:0000256" key="6">
    <source>
        <dbReference type="ARBA" id="ARBA00023004"/>
    </source>
</evidence>
<dbReference type="Proteomes" id="UP000799440">
    <property type="component" value="Unassembled WGS sequence"/>
</dbReference>
<evidence type="ECO:0000256" key="2">
    <source>
        <dbReference type="ARBA" id="ARBA00010617"/>
    </source>
</evidence>
<keyword evidence="6 8" id="KW-0408">Iron</keyword>
<keyword evidence="4 8" id="KW-0479">Metal-binding</keyword>
<evidence type="ECO:0000256" key="5">
    <source>
        <dbReference type="ARBA" id="ARBA00023002"/>
    </source>
</evidence>
<dbReference type="GO" id="GO:0020037">
    <property type="term" value="F:heme binding"/>
    <property type="evidence" value="ECO:0007669"/>
    <property type="project" value="InterPro"/>
</dbReference>
<evidence type="ECO:0000313" key="9">
    <source>
        <dbReference type="EMBL" id="KAF2744172.1"/>
    </source>
</evidence>
<comment type="cofactor">
    <cofactor evidence="1 8">
        <name>heme</name>
        <dbReference type="ChEBI" id="CHEBI:30413"/>
    </cofactor>
</comment>
<proteinExistence type="inferred from homology"/>
<protein>
    <submittedName>
        <fullName evidence="9">Cytochrome P450</fullName>
    </submittedName>
</protein>
<sequence>MGNKFHEDCTEVIIDEVFRWRYFVPGGIPHSNIRDDYYNGYLIPKGSVVIPCYASMRTDPALFDDPLAFIPERWEAGSPLKQQQSGPAPLNAFDLGRRVCIGRRIASKSLRIAIARMLWRSIFGQNGSYQSSSRRATQTVCESSQEGQGHL</sequence>
<accession>A0A6A6V0V7</accession>
<dbReference type="EMBL" id="MU006591">
    <property type="protein sequence ID" value="KAF2744172.1"/>
    <property type="molecule type" value="Genomic_DNA"/>
</dbReference>
<dbReference type="PANTHER" id="PTHR46300">
    <property type="entry name" value="P450, PUTATIVE (EUROFUNG)-RELATED-RELATED"/>
    <property type="match status" value="1"/>
</dbReference>
<dbReference type="OrthoDB" id="1103324at2759"/>
<dbReference type="Pfam" id="PF00067">
    <property type="entry name" value="p450"/>
    <property type="match status" value="1"/>
</dbReference>
<organism evidence="9 10">
    <name type="scientific">Sporormia fimetaria CBS 119925</name>
    <dbReference type="NCBI Taxonomy" id="1340428"/>
    <lineage>
        <taxon>Eukaryota</taxon>
        <taxon>Fungi</taxon>
        <taxon>Dikarya</taxon>
        <taxon>Ascomycota</taxon>
        <taxon>Pezizomycotina</taxon>
        <taxon>Dothideomycetes</taxon>
        <taxon>Pleosporomycetidae</taxon>
        <taxon>Pleosporales</taxon>
        <taxon>Sporormiaceae</taxon>
        <taxon>Sporormia</taxon>
    </lineage>
</organism>
<dbReference type="SUPFAM" id="SSF48264">
    <property type="entry name" value="Cytochrome P450"/>
    <property type="match status" value="1"/>
</dbReference>
<evidence type="ECO:0000256" key="7">
    <source>
        <dbReference type="ARBA" id="ARBA00023033"/>
    </source>
</evidence>
<dbReference type="InterPro" id="IPR036396">
    <property type="entry name" value="Cyt_P450_sf"/>
</dbReference>
<evidence type="ECO:0000256" key="1">
    <source>
        <dbReference type="ARBA" id="ARBA00001971"/>
    </source>
</evidence>
<evidence type="ECO:0000256" key="4">
    <source>
        <dbReference type="ARBA" id="ARBA00022723"/>
    </source>
</evidence>
<keyword evidence="10" id="KW-1185">Reference proteome</keyword>
<evidence type="ECO:0000256" key="8">
    <source>
        <dbReference type="PIRSR" id="PIRSR602401-1"/>
    </source>
</evidence>
<dbReference type="Gene3D" id="1.10.630.10">
    <property type="entry name" value="Cytochrome P450"/>
    <property type="match status" value="1"/>
</dbReference>
<evidence type="ECO:0000256" key="3">
    <source>
        <dbReference type="ARBA" id="ARBA00022617"/>
    </source>
</evidence>
<dbReference type="InterPro" id="IPR001128">
    <property type="entry name" value="Cyt_P450"/>
</dbReference>
<dbReference type="GO" id="GO:0005506">
    <property type="term" value="F:iron ion binding"/>
    <property type="evidence" value="ECO:0007669"/>
    <property type="project" value="InterPro"/>
</dbReference>
<keyword evidence="3 8" id="KW-0349">Heme</keyword>
<evidence type="ECO:0000313" key="10">
    <source>
        <dbReference type="Proteomes" id="UP000799440"/>
    </source>
</evidence>
<feature type="binding site" description="axial binding residue" evidence="8">
    <location>
        <position position="100"/>
    </location>
    <ligand>
        <name>heme</name>
        <dbReference type="ChEBI" id="CHEBI:30413"/>
    </ligand>
    <ligandPart>
        <name>Fe</name>
        <dbReference type="ChEBI" id="CHEBI:18248"/>
    </ligandPart>
</feature>
<dbReference type="AlphaFoldDB" id="A0A6A6V0V7"/>
<dbReference type="InterPro" id="IPR050364">
    <property type="entry name" value="Cytochrome_P450_fung"/>
</dbReference>
<dbReference type="PRINTS" id="PR00463">
    <property type="entry name" value="EP450I"/>
</dbReference>